<dbReference type="AlphaFoldDB" id="A0A9X2KDH8"/>
<evidence type="ECO:0000313" key="2">
    <source>
        <dbReference type="Proteomes" id="UP001155220"/>
    </source>
</evidence>
<dbReference type="EMBL" id="JALHBS010000026">
    <property type="protein sequence ID" value="MCP3054383.1"/>
    <property type="molecule type" value="Genomic_DNA"/>
</dbReference>
<gene>
    <name evidence="1" type="ORF">MJ956_04385</name>
</gene>
<comment type="caution">
    <text evidence="1">The sequence shown here is derived from an EMBL/GenBank/DDBJ whole genome shotgun (WGS) entry which is preliminary data.</text>
</comment>
<name>A0A9X2KDH8_9HYPH</name>
<keyword evidence="2" id="KW-1185">Reference proteome</keyword>
<protein>
    <submittedName>
        <fullName evidence="1">Uncharacterized protein</fullName>
    </submittedName>
</protein>
<dbReference type="RefSeq" id="WP_253963261.1">
    <property type="nucleotide sequence ID" value="NZ_JALHBS010000026.1"/>
</dbReference>
<sequence>MPIPRQCYAVCRQERIAAPAETAFKDFLIKRGAVHLPLLGKLYPAEGILAVG</sequence>
<dbReference type="Proteomes" id="UP001155220">
    <property type="component" value="Unassembled WGS sequence"/>
</dbReference>
<reference evidence="1" key="1">
    <citation type="submission" date="2022-03" db="EMBL/GenBank/DDBJ databases">
        <title>Aurantimonas Liuensis sp. Nov., isolated from the hadal seawater of the Mariana Trench.</title>
        <authorList>
            <person name="Liu R."/>
        </authorList>
    </citation>
    <scope>NUCLEOTIDE SEQUENCE</scope>
    <source>
        <strain evidence="1">LRZ36</strain>
    </source>
</reference>
<evidence type="ECO:0000313" key="1">
    <source>
        <dbReference type="EMBL" id="MCP3054383.1"/>
    </source>
</evidence>
<organism evidence="1 2">
    <name type="scientific">Aurantimonas marianensis</name>
    <dbReference type="NCBI Taxonomy" id="2920428"/>
    <lineage>
        <taxon>Bacteria</taxon>
        <taxon>Pseudomonadati</taxon>
        <taxon>Pseudomonadota</taxon>
        <taxon>Alphaproteobacteria</taxon>
        <taxon>Hyphomicrobiales</taxon>
        <taxon>Aurantimonadaceae</taxon>
        <taxon>Aurantimonas</taxon>
    </lineage>
</organism>
<proteinExistence type="predicted"/>
<accession>A0A9X2KDH8</accession>